<keyword evidence="1" id="KW-1133">Transmembrane helix</keyword>
<evidence type="ECO:0000256" key="1">
    <source>
        <dbReference type="SAM" id="Phobius"/>
    </source>
</evidence>
<protein>
    <submittedName>
        <fullName evidence="2">Uncharacterized protein</fullName>
    </submittedName>
</protein>
<accession>A0ABS0QUW5</accession>
<keyword evidence="3" id="KW-1185">Reference proteome</keyword>
<dbReference type="EMBL" id="JACFRB010000001">
    <property type="protein sequence ID" value="MBI0105582.1"/>
    <property type="molecule type" value="Genomic_DNA"/>
</dbReference>
<keyword evidence="1" id="KW-0812">Transmembrane</keyword>
<feature type="transmembrane region" description="Helical" evidence="1">
    <location>
        <begin position="15"/>
        <end position="32"/>
    </location>
</feature>
<dbReference type="RefSeq" id="WP_198207776.1">
    <property type="nucleotide sequence ID" value="NZ_JACFRB010000001.1"/>
</dbReference>
<gene>
    <name evidence="2" type="ORF">H3T91_03610</name>
</gene>
<sequence length="46" mass="4936">MHSGLSSQWSGPPGLLFGVLSAAVTTLVSGLFERGSQALIERRHQR</sequence>
<organism evidence="2 3">
    <name type="scientific">Bifidobacterium polysaccharolyticum</name>
    <dbReference type="NCBI Taxonomy" id="2750967"/>
    <lineage>
        <taxon>Bacteria</taxon>
        <taxon>Bacillati</taxon>
        <taxon>Actinomycetota</taxon>
        <taxon>Actinomycetes</taxon>
        <taxon>Bifidobacteriales</taxon>
        <taxon>Bifidobacteriaceae</taxon>
        <taxon>Bifidobacterium</taxon>
    </lineage>
</organism>
<name>A0ABS0QUW5_9BIFI</name>
<keyword evidence="1" id="KW-0472">Membrane</keyword>
<comment type="caution">
    <text evidence="2">The sequence shown here is derived from an EMBL/GenBank/DDBJ whole genome shotgun (WGS) entry which is preliminary data.</text>
</comment>
<reference evidence="2 3" key="1">
    <citation type="submission" date="2020-07" db="EMBL/GenBank/DDBJ databases">
        <title>Isolated bacteria genomes of Apis mellifera.</title>
        <authorList>
            <person name="Wu J."/>
            <person name="Zheng H."/>
        </authorList>
    </citation>
    <scope>NUCLEOTIDE SEQUENCE [LARGE SCALE GENOMIC DNA]</scope>
    <source>
        <strain evidence="2 3">B14448H7</strain>
    </source>
</reference>
<proteinExistence type="predicted"/>
<evidence type="ECO:0000313" key="2">
    <source>
        <dbReference type="EMBL" id="MBI0105582.1"/>
    </source>
</evidence>
<evidence type="ECO:0000313" key="3">
    <source>
        <dbReference type="Proteomes" id="UP000766153"/>
    </source>
</evidence>
<dbReference type="Proteomes" id="UP000766153">
    <property type="component" value="Unassembled WGS sequence"/>
</dbReference>